<keyword evidence="11" id="KW-1185">Reference proteome</keyword>
<keyword evidence="3 8" id="KW-0812">Transmembrane</keyword>
<feature type="compositionally biased region" description="Polar residues" evidence="7">
    <location>
        <begin position="135"/>
        <end position="151"/>
    </location>
</feature>
<feature type="transmembrane region" description="Helical" evidence="8">
    <location>
        <begin position="415"/>
        <end position="432"/>
    </location>
</feature>
<dbReference type="PROSITE" id="PS50042">
    <property type="entry name" value="CNMP_BINDING_3"/>
    <property type="match status" value="1"/>
</dbReference>
<keyword evidence="4 8" id="KW-1133">Transmembrane helix</keyword>
<feature type="domain" description="Cyclic nucleotide-binding" evidence="9">
    <location>
        <begin position="631"/>
        <end position="737"/>
    </location>
</feature>
<dbReference type="EMBL" id="GG662371">
    <property type="protein sequence ID" value="EAS05442.2"/>
    <property type="molecule type" value="Genomic_DNA"/>
</dbReference>
<dbReference type="InterPro" id="IPR005821">
    <property type="entry name" value="Ion_trans_dom"/>
</dbReference>
<keyword evidence="5" id="KW-0406">Ion transport</keyword>
<feature type="compositionally biased region" description="Polar residues" evidence="7">
    <location>
        <begin position="981"/>
        <end position="997"/>
    </location>
</feature>
<feature type="transmembrane region" description="Helical" evidence="8">
    <location>
        <begin position="314"/>
        <end position="334"/>
    </location>
</feature>
<feature type="compositionally biased region" description="Basic and acidic residues" evidence="7">
    <location>
        <begin position="857"/>
        <end position="867"/>
    </location>
</feature>
<dbReference type="GO" id="GO:0005249">
    <property type="term" value="F:voltage-gated potassium channel activity"/>
    <property type="evidence" value="ECO:0007669"/>
    <property type="project" value="TreeGrafter"/>
</dbReference>
<dbReference type="PANTHER" id="PTHR45689:SF5">
    <property type="entry name" value="I[[H]] CHANNEL, ISOFORM E"/>
    <property type="match status" value="1"/>
</dbReference>
<dbReference type="InterPro" id="IPR018490">
    <property type="entry name" value="cNMP-bd_dom_sf"/>
</dbReference>
<dbReference type="SUPFAM" id="SSF81324">
    <property type="entry name" value="Voltage-gated potassium channels"/>
    <property type="match status" value="1"/>
</dbReference>
<feature type="region of interest" description="Disordered" evidence="7">
    <location>
        <begin position="1090"/>
        <end position="1115"/>
    </location>
</feature>
<dbReference type="InParanoid" id="Q24CD2"/>
<dbReference type="HOGENOM" id="CLU_267118_0_0_1"/>
<protein>
    <submittedName>
        <fullName evidence="10">Cation channel family protein</fullName>
    </submittedName>
</protein>
<dbReference type="eggNOG" id="KOG0500">
    <property type="taxonomic scope" value="Eukaryota"/>
</dbReference>
<dbReference type="SUPFAM" id="SSF51206">
    <property type="entry name" value="cAMP-binding domain-like"/>
    <property type="match status" value="1"/>
</dbReference>
<keyword evidence="6 8" id="KW-0472">Membrane</keyword>
<dbReference type="RefSeq" id="XP_001025687.2">
    <property type="nucleotide sequence ID" value="XM_001025687.2"/>
</dbReference>
<proteinExistence type="predicted"/>
<keyword evidence="2" id="KW-0813">Transport</keyword>
<feature type="compositionally biased region" description="Low complexity" evidence="7">
    <location>
        <begin position="958"/>
        <end position="975"/>
    </location>
</feature>
<feature type="transmembrane region" description="Helical" evidence="8">
    <location>
        <begin position="525"/>
        <end position="542"/>
    </location>
</feature>
<evidence type="ECO:0000256" key="2">
    <source>
        <dbReference type="ARBA" id="ARBA00022448"/>
    </source>
</evidence>
<evidence type="ECO:0000256" key="5">
    <source>
        <dbReference type="ARBA" id="ARBA00023065"/>
    </source>
</evidence>
<dbReference type="CDD" id="cd00038">
    <property type="entry name" value="CAP_ED"/>
    <property type="match status" value="1"/>
</dbReference>
<evidence type="ECO:0000256" key="3">
    <source>
        <dbReference type="ARBA" id="ARBA00022692"/>
    </source>
</evidence>
<dbReference type="GO" id="GO:0003254">
    <property type="term" value="P:regulation of membrane depolarization"/>
    <property type="evidence" value="ECO:0007669"/>
    <property type="project" value="TreeGrafter"/>
</dbReference>
<dbReference type="GO" id="GO:0035725">
    <property type="term" value="P:sodium ion transmembrane transport"/>
    <property type="evidence" value="ECO:0007669"/>
    <property type="project" value="TreeGrafter"/>
</dbReference>
<reference evidence="11" key="1">
    <citation type="journal article" date="2006" name="PLoS Biol.">
        <title>Macronuclear genome sequence of the ciliate Tetrahymena thermophila, a model eukaryote.</title>
        <authorList>
            <person name="Eisen J.A."/>
            <person name="Coyne R.S."/>
            <person name="Wu M."/>
            <person name="Wu D."/>
            <person name="Thiagarajan M."/>
            <person name="Wortman J.R."/>
            <person name="Badger J.H."/>
            <person name="Ren Q."/>
            <person name="Amedeo P."/>
            <person name="Jones K.M."/>
            <person name="Tallon L.J."/>
            <person name="Delcher A.L."/>
            <person name="Salzberg S.L."/>
            <person name="Silva J.C."/>
            <person name="Haas B.J."/>
            <person name="Majoros W.H."/>
            <person name="Farzad M."/>
            <person name="Carlton J.M."/>
            <person name="Smith R.K. Jr."/>
            <person name="Garg J."/>
            <person name="Pearlman R.E."/>
            <person name="Karrer K.M."/>
            <person name="Sun L."/>
            <person name="Manning G."/>
            <person name="Elde N.C."/>
            <person name="Turkewitz A.P."/>
            <person name="Asai D.J."/>
            <person name="Wilkes D.E."/>
            <person name="Wang Y."/>
            <person name="Cai H."/>
            <person name="Collins K."/>
            <person name="Stewart B.A."/>
            <person name="Lee S.R."/>
            <person name="Wilamowska K."/>
            <person name="Weinberg Z."/>
            <person name="Ruzzo W.L."/>
            <person name="Wloga D."/>
            <person name="Gaertig J."/>
            <person name="Frankel J."/>
            <person name="Tsao C.-C."/>
            <person name="Gorovsky M.A."/>
            <person name="Keeling P.J."/>
            <person name="Waller R.F."/>
            <person name="Patron N.J."/>
            <person name="Cherry J.M."/>
            <person name="Stover N.A."/>
            <person name="Krieger C.J."/>
            <person name="del Toro C."/>
            <person name="Ryder H.F."/>
            <person name="Williamson S.C."/>
            <person name="Barbeau R.A."/>
            <person name="Hamilton E.P."/>
            <person name="Orias E."/>
        </authorList>
    </citation>
    <scope>NUCLEOTIDE SEQUENCE [LARGE SCALE GENOMIC DNA]</scope>
    <source>
        <strain evidence="11">SB210</strain>
    </source>
</reference>
<comment type="subcellular location">
    <subcellularLocation>
        <location evidence="1">Membrane</location>
        <topology evidence="1">Multi-pass membrane protein</topology>
    </subcellularLocation>
</comment>
<dbReference type="InterPro" id="IPR014710">
    <property type="entry name" value="RmlC-like_jellyroll"/>
</dbReference>
<dbReference type="InterPro" id="IPR051413">
    <property type="entry name" value="K/Na_HCN_channel"/>
</dbReference>
<dbReference type="OrthoDB" id="415460at2759"/>
<name>Q24CD2_TETTS</name>
<dbReference type="Proteomes" id="UP000009168">
    <property type="component" value="Unassembled WGS sequence"/>
</dbReference>
<feature type="transmembrane region" description="Helical" evidence="8">
    <location>
        <begin position="354"/>
        <end position="371"/>
    </location>
</feature>
<dbReference type="Gene3D" id="1.10.287.630">
    <property type="entry name" value="Helix hairpin bin"/>
    <property type="match status" value="1"/>
</dbReference>
<dbReference type="PANTHER" id="PTHR45689">
    <property type="entry name" value="I[[H]] CHANNEL, ISOFORM E"/>
    <property type="match status" value="1"/>
</dbReference>
<evidence type="ECO:0000256" key="8">
    <source>
        <dbReference type="SAM" id="Phobius"/>
    </source>
</evidence>
<feature type="compositionally biased region" description="Polar residues" evidence="7">
    <location>
        <begin position="947"/>
        <end position="957"/>
    </location>
</feature>
<dbReference type="KEGG" id="tet:TTHERM_01079190"/>
<feature type="transmembrane region" description="Helical" evidence="8">
    <location>
        <begin position="453"/>
        <end position="474"/>
    </location>
</feature>
<feature type="transmembrane region" description="Helical" evidence="8">
    <location>
        <begin position="494"/>
        <end position="513"/>
    </location>
</feature>
<evidence type="ECO:0000256" key="4">
    <source>
        <dbReference type="ARBA" id="ARBA00022989"/>
    </source>
</evidence>
<dbReference type="Gene3D" id="2.60.120.10">
    <property type="entry name" value="Jelly Rolls"/>
    <property type="match status" value="1"/>
</dbReference>
<evidence type="ECO:0000313" key="10">
    <source>
        <dbReference type="EMBL" id="EAS05442.2"/>
    </source>
</evidence>
<organism evidence="10 11">
    <name type="scientific">Tetrahymena thermophila (strain SB210)</name>
    <dbReference type="NCBI Taxonomy" id="312017"/>
    <lineage>
        <taxon>Eukaryota</taxon>
        <taxon>Sar</taxon>
        <taxon>Alveolata</taxon>
        <taxon>Ciliophora</taxon>
        <taxon>Intramacronucleata</taxon>
        <taxon>Oligohymenophorea</taxon>
        <taxon>Hymenostomatida</taxon>
        <taxon>Tetrahymenina</taxon>
        <taxon>Tetrahymenidae</taxon>
        <taxon>Tetrahymena</taxon>
    </lineage>
</organism>
<dbReference type="GeneID" id="7826369"/>
<dbReference type="GO" id="GO:0098855">
    <property type="term" value="C:HCN channel complex"/>
    <property type="evidence" value="ECO:0007669"/>
    <property type="project" value="TreeGrafter"/>
</dbReference>
<feature type="region of interest" description="Disordered" evidence="7">
    <location>
        <begin position="846"/>
        <end position="868"/>
    </location>
</feature>
<feature type="transmembrane region" description="Helical" evidence="8">
    <location>
        <begin position="392"/>
        <end position="409"/>
    </location>
</feature>
<feature type="compositionally biased region" description="Acidic residues" evidence="7">
    <location>
        <begin position="846"/>
        <end position="856"/>
    </location>
</feature>
<evidence type="ECO:0000256" key="7">
    <source>
        <dbReference type="SAM" id="MobiDB-lite"/>
    </source>
</evidence>
<dbReference type="Pfam" id="PF00520">
    <property type="entry name" value="Ion_trans"/>
    <property type="match status" value="1"/>
</dbReference>
<feature type="compositionally biased region" description="Basic and acidic residues" evidence="7">
    <location>
        <begin position="153"/>
        <end position="163"/>
    </location>
</feature>
<dbReference type="InterPro" id="IPR000595">
    <property type="entry name" value="cNMP-bd_dom"/>
</dbReference>
<feature type="region of interest" description="Disordered" evidence="7">
    <location>
        <begin position="936"/>
        <end position="997"/>
    </location>
</feature>
<sequence>MTQISKEQQFSVIRLKYQSKQYFYQVKSQKVMNFFTQSEPYIEYSQNNNTIQQENSYQADQSQQILRQNIKTTEYDQEISLEDINYRNQLEMIKNQSTSFHIFKSNIDDFKFKKDCYQVDNSSEIIDSPESSSNTNDKSQQDNSPSFSIQQVEIDKQQKKDNNQPKYENQSKRKHRSGSQTWKNSFNYQQQQQLQNESQYLSPIQNKSNTICKSTQRENSVRSSSICRSLTKKRSTLLAIRNSNLTLNPQTQQINGSGNQNISNQQENQAEETYFYNPIDKTKNHILEVKIFQIFSSIIGGFLNRIKTFSPDNLLIMWMNLFVLLIQFFQLIIYPLKSSFQIQDLENNQIYEDLFRIFPIIIGLLEISFSFNISYYENGIIISDRKEIIKNYFKKKFFFDIVCILIVQLNYNNGMFIVDLLFAIFSIKKIIINIKTINEHFQIEQRFSTSYDLMKLCLLVFYMGHYCACGYYYIGMLYSPNWIIHYGFSNDAWYSNYVNSLYFTFITMITVGFGDIAPINSYEKIYVIFMTIGTCGVFAYSINTIGRIFSEMALSEAKYRNKKFEITKLMQQRNITKKTQRKVIKFLEYEQSQEMDSSQKGEEILLKISKSLRDEVNREYFGKFLNDIKLFRLNFSMEFIMKLTSHVKEKTFGPNEIIFSEGDLDRTFYFICSGQVQLYLNNKISQNRDDFDLISVGKGSLLGINSFLTGNPKDMSAKSLNGSHLIYCSESDFLQTLKLFESDYEKYCMLKDSINLYNDHQGLPCFSCNKFDHQASKCVLYNLKVDKELINFRHIYCPEQKRKQEGRVSVRRKNVIQALSHKQICQISLKRLRLFYISQIYNYSEEDEDEDDNDDENTYKDEIKSDSECQLEESNIKVQKSKLNIDDKINDLKDDKKFFLNVKKIKLKDLQSYLESFNQSQGCNQNLFQQENDSQFYLESESDSENDLQTSSQNSDFNKYSNQSSIKSQQKTQSNIKKEPTLSNIQQAQNSPYTNRLSTKQIDSNIDLRNKSISINSQHDIIQHSSPQLQNQNFDSPSNRHSIIKSLNQVKSRMSIHANLEDNQAQLLKQFQAQCGTQDDFQSEKTIDMTNSRQMKKNSSETKDYQSLESEASSTLNQNTVNTNLTKKVIPESKRRISYQISKKMSIFNKEEHSKLSKIDISDNIQMFGQKLKYSMKQLGQNHILDFPAKYFDIFDQFDKYKDYSYYFPQSNPSIILKEQRRKTYHILLLMRYNKNQLNNKYNSANSVPQTTDQDTKSMNVSPKKLNALHHLIIMKQIQQTQQQQMPSLLNQISQKESNSNSYIKDLSISSQQQVFNLKK</sequence>
<feature type="compositionally biased region" description="Low complexity" evidence="7">
    <location>
        <begin position="123"/>
        <end position="134"/>
    </location>
</feature>
<gene>
    <name evidence="10" type="ORF">TTHERM_01079190</name>
</gene>
<evidence type="ECO:0000256" key="6">
    <source>
        <dbReference type="ARBA" id="ARBA00023136"/>
    </source>
</evidence>
<accession>Q24CD2</accession>
<evidence type="ECO:0000259" key="9">
    <source>
        <dbReference type="PROSITE" id="PS50042"/>
    </source>
</evidence>
<dbReference type="Gene3D" id="1.10.287.70">
    <property type="match status" value="1"/>
</dbReference>
<evidence type="ECO:0000256" key="1">
    <source>
        <dbReference type="ARBA" id="ARBA00004141"/>
    </source>
</evidence>
<feature type="region of interest" description="Disordered" evidence="7">
    <location>
        <begin position="123"/>
        <end position="181"/>
    </location>
</feature>
<dbReference type="Pfam" id="PF00027">
    <property type="entry name" value="cNMP_binding"/>
    <property type="match status" value="1"/>
</dbReference>
<evidence type="ECO:0000313" key="11">
    <source>
        <dbReference type="Proteomes" id="UP000009168"/>
    </source>
</evidence>